<dbReference type="RefSeq" id="WP_011243322.1">
    <property type="nucleotide sequence ID" value="NC_006576.1"/>
</dbReference>
<dbReference type="PANTHER" id="PTHR43344:SF21">
    <property type="entry name" value="POLYOL PHOSPHATE PHOSPHATASE PYP1"/>
    <property type="match status" value="1"/>
</dbReference>
<evidence type="ECO:0000313" key="3">
    <source>
        <dbReference type="Proteomes" id="UP000001175"/>
    </source>
</evidence>
<dbReference type="GO" id="GO:0005737">
    <property type="term" value="C:cytoplasm"/>
    <property type="evidence" value="ECO:0007669"/>
    <property type="project" value="TreeGrafter"/>
</dbReference>
<dbReference type="PANTHER" id="PTHR43344">
    <property type="entry name" value="PHOSPHOSERINE PHOSPHATASE"/>
    <property type="match status" value="1"/>
</dbReference>
<reference evidence="2 3" key="1">
    <citation type="journal article" date="2007" name="Photosyn. Res.">
        <title>Complete nucleotide sequence of the freshwater unicellular cyanobacterium Synechococcus elongatus PCC 6301 chromosome: gene content and organization.</title>
        <authorList>
            <person name="Sugita C."/>
            <person name="Ogata K."/>
            <person name="Shikata M."/>
            <person name="Jikuya H."/>
            <person name="Takano J."/>
            <person name="Furumichi M."/>
            <person name="Kanehisa M."/>
            <person name="Omata T."/>
            <person name="Sugiura M."/>
            <person name="Sugita M."/>
        </authorList>
    </citation>
    <scope>NUCLEOTIDE SEQUENCE [LARGE SCALE GENOMIC DNA]</scope>
    <source>
        <strain evidence="3">ATCC 27144 / PCC 6301 / SAUG 1402/1</strain>
    </source>
</reference>
<dbReference type="InterPro" id="IPR050582">
    <property type="entry name" value="HAD-like_SerB"/>
</dbReference>
<evidence type="ECO:0000256" key="1">
    <source>
        <dbReference type="ARBA" id="ARBA00009184"/>
    </source>
</evidence>
<keyword evidence="2" id="KW-0378">Hydrolase</keyword>
<dbReference type="KEGG" id="syc:syc1010_d"/>
<proteinExistence type="inferred from homology"/>
<organism evidence="2 3">
    <name type="scientific">Synechococcus sp. (strain ATCC 27144 / PCC 6301 / SAUG 1402/1)</name>
    <name type="common">Anacystis nidulans</name>
    <dbReference type="NCBI Taxonomy" id="269084"/>
    <lineage>
        <taxon>Bacteria</taxon>
        <taxon>Bacillati</taxon>
        <taxon>Cyanobacteriota</taxon>
        <taxon>Cyanophyceae</taxon>
        <taxon>Synechococcales</taxon>
        <taxon>Synechococcaceae</taxon>
        <taxon>Synechococcus</taxon>
    </lineage>
</organism>
<dbReference type="GO" id="GO:0036424">
    <property type="term" value="F:L-phosphoserine phosphatase activity"/>
    <property type="evidence" value="ECO:0007669"/>
    <property type="project" value="TreeGrafter"/>
</dbReference>
<dbReference type="Gene3D" id="3.40.50.1000">
    <property type="entry name" value="HAD superfamily/HAD-like"/>
    <property type="match status" value="1"/>
</dbReference>
<dbReference type="GO" id="GO:0000287">
    <property type="term" value="F:magnesium ion binding"/>
    <property type="evidence" value="ECO:0007669"/>
    <property type="project" value="TreeGrafter"/>
</dbReference>
<dbReference type="EMBL" id="AP008231">
    <property type="protein sequence ID" value="BAD79200.1"/>
    <property type="molecule type" value="Genomic_DNA"/>
</dbReference>
<accession>A0A0H3K1T0</accession>
<dbReference type="Proteomes" id="UP000001175">
    <property type="component" value="Chromosome"/>
</dbReference>
<dbReference type="GeneID" id="72429333"/>
<dbReference type="NCBIfam" id="TIGR01488">
    <property type="entry name" value="HAD-SF-IB"/>
    <property type="match status" value="1"/>
</dbReference>
<dbReference type="Gene3D" id="3.90.1470.20">
    <property type="match status" value="1"/>
</dbReference>
<name>A0A0H3K1T0_SYNP6</name>
<evidence type="ECO:0000313" key="2">
    <source>
        <dbReference type="EMBL" id="BAD79200.1"/>
    </source>
</evidence>
<dbReference type="GO" id="GO:0006564">
    <property type="term" value="P:L-serine biosynthetic process"/>
    <property type="evidence" value="ECO:0007669"/>
    <property type="project" value="TreeGrafter"/>
</dbReference>
<dbReference type="InterPro" id="IPR036412">
    <property type="entry name" value="HAD-like_sf"/>
</dbReference>
<dbReference type="Pfam" id="PF12710">
    <property type="entry name" value="HAD"/>
    <property type="match status" value="1"/>
</dbReference>
<dbReference type="SUPFAM" id="SSF56784">
    <property type="entry name" value="HAD-like"/>
    <property type="match status" value="1"/>
</dbReference>
<dbReference type="InterPro" id="IPR023214">
    <property type="entry name" value="HAD_sf"/>
</dbReference>
<sequence>MADRTPAQAVFCDFDGTITTEDTFVRVLEAFAPEAWAAVCDDLFAFRISLRQSIRQVMATIPCDRLPEMQALVATYPVRSGFVELLDDLEARNIPFYVVSGGLRCLVEAVLHPWRSRLAGLYAAEVDLSGPTIQVYSDFESDQELVAKVQVLDKVGASQAIAIGDSITDVNLGMAADLVFARPHLADYLRDRGKQSLPWDSFHDVRQELQRRWSRH</sequence>
<protein>
    <submittedName>
        <fullName evidence="2">Hydrolase, haloacid dehalogenase-like</fullName>
    </submittedName>
</protein>
<comment type="similarity">
    <text evidence="1">Belongs to the HAD-like hydrolase superfamily. SerB family.</text>
</comment>
<dbReference type="AlphaFoldDB" id="A0A0H3K1T0"/>
<dbReference type="eggNOG" id="COG4359">
    <property type="taxonomic scope" value="Bacteria"/>
</dbReference>
<gene>
    <name evidence="2" type="ordered locus">syc1010_d</name>
</gene>